<accession>A0ABS8CCM8</accession>
<dbReference type="InterPro" id="IPR051310">
    <property type="entry name" value="MCP_chemotaxis"/>
</dbReference>
<proteinExistence type="inferred from homology"/>
<gene>
    <name evidence="15" type="ORF">H0484_06330</name>
</gene>
<dbReference type="Pfam" id="PF00015">
    <property type="entry name" value="MCPsignal"/>
    <property type="match status" value="1"/>
</dbReference>
<feature type="domain" description="HAMP" evidence="14">
    <location>
        <begin position="214"/>
        <end position="266"/>
    </location>
</feature>
<dbReference type="Pfam" id="PF00672">
    <property type="entry name" value="HAMP"/>
    <property type="match status" value="1"/>
</dbReference>
<feature type="domain" description="Methyl-accepting transducer" evidence="13">
    <location>
        <begin position="271"/>
        <end position="500"/>
    </location>
</feature>
<keyword evidence="3" id="KW-0488">Methylation</keyword>
<comment type="caution">
    <text evidence="15">The sequence shown here is derived from an EMBL/GenBank/DDBJ whole genome shotgun (WGS) entry which is preliminary data.</text>
</comment>
<dbReference type="InterPro" id="IPR003122">
    <property type="entry name" value="Tar_rcpt_lig-bd"/>
</dbReference>
<keyword evidence="16" id="KW-1185">Reference proteome</keyword>
<name>A0ABS8CCM8_9BURK</name>
<dbReference type="Pfam" id="PF02203">
    <property type="entry name" value="TarH"/>
    <property type="match status" value="1"/>
</dbReference>
<dbReference type="Gene3D" id="1.20.120.30">
    <property type="entry name" value="Aspartate receptor, ligand-binding domain"/>
    <property type="match status" value="1"/>
</dbReference>
<evidence type="ECO:0000256" key="2">
    <source>
        <dbReference type="ARBA" id="ARBA00022475"/>
    </source>
</evidence>
<dbReference type="PROSITE" id="PS50885">
    <property type="entry name" value="HAMP"/>
    <property type="match status" value="1"/>
</dbReference>
<dbReference type="InterPro" id="IPR035440">
    <property type="entry name" value="4HB_MCP_dom_sf"/>
</dbReference>
<dbReference type="SMART" id="SM00283">
    <property type="entry name" value="MA"/>
    <property type="match status" value="1"/>
</dbReference>
<keyword evidence="5" id="KW-0997">Cell inner membrane</keyword>
<evidence type="ECO:0000256" key="8">
    <source>
        <dbReference type="ARBA" id="ARBA00023136"/>
    </source>
</evidence>
<dbReference type="SUPFAM" id="SSF47170">
    <property type="entry name" value="Aspartate receptor, ligand-binding domain"/>
    <property type="match status" value="1"/>
</dbReference>
<evidence type="ECO:0000256" key="4">
    <source>
        <dbReference type="ARBA" id="ARBA00022500"/>
    </source>
</evidence>
<evidence type="ECO:0000313" key="15">
    <source>
        <dbReference type="EMBL" id="MCB5363369.1"/>
    </source>
</evidence>
<keyword evidence="9 11" id="KW-0807">Transducer</keyword>
<dbReference type="EMBL" id="JACDXW010000002">
    <property type="protein sequence ID" value="MCB5363369.1"/>
    <property type="molecule type" value="Genomic_DNA"/>
</dbReference>
<keyword evidence="6 12" id="KW-0812">Transmembrane</keyword>
<keyword evidence="2" id="KW-1003">Cell membrane</keyword>
<evidence type="ECO:0000259" key="14">
    <source>
        <dbReference type="PROSITE" id="PS50885"/>
    </source>
</evidence>
<dbReference type="InterPro" id="IPR003660">
    <property type="entry name" value="HAMP_dom"/>
</dbReference>
<evidence type="ECO:0000256" key="3">
    <source>
        <dbReference type="ARBA" id="ARBA00022481"/>
    </source>
</evidence>
<dbReference type="SMART" id="SM00304">
    <property type="entry name" value="HAMP"/>
    <property type="match status" value="1"/>
</dbReference>
<evidence type="ECO:0000256" key="5">
    <source>
        <dbReference type="ARBA" id="ARBA00022519"/>
    </source>
</evidence>
<reference evidence="15 16" key="1">
    <citation type="submission" date="2020-07" db="EMBL/GenBank/DDBJ databases">
        <title>Pusillimonas sp. nov., isolated from poultry manure in Taiwan.</title>
        <authorList>
            <person name="Lin S.-Y."/>
            <person name="Tang Y.-S."/>
            <person name="Young C.-C."/>
        </authorList>
    </citation>
    <scope>NUCLEOTIDE SEQUENCE [LARGE SCALE GENOMIC DNA]</scope>
    <source>
        <strain evidence="15 16">CC-YST705</strain>
    </source>
</reference>
<dbReference type="PANTHER" id="PTHR43531">
    <property type="entry name" value="PROTEIN ICFG"/>
    <property type="match status" value="1"/>
</dbReference>
<evidence type="ECO:0000256" key="9">
    <source>
        <dbReference type="ARBA" id="ARBA00023224"/>
    </source>
</evidence>
<keyword evidence="7 12" id="KW-1133">Transmembrane helix</keyword>
<feature type="transmembrane region" description="Helical" evidence="12">
    <location>
        <begin position="12"/>
        <end position="33"/>
    </location>
</feature>
<evidence type="ECO:0000256" key="10">
    <source>
        <dbReference type="ARBA" id="ARBA00029447"/>
    </source>
</evidence>
<dbReference type="Proteomes" id="UP000776983">
    <property type="component" value="Unassembled WGS sequence"/>
</dbReference>
<evidence type="ECO:0000256" key="6">
    <source>
        <dbReference type="ARBA" id="ARBA00022692"/>
    </source>
</evidence>
<evidence type="ECO:0000313" key="16">
    <source>
        <dbReference type="Proteomes" id="UP000776983"/>
    </source>
</evidence>
<dbReference type="InterPro" id="IPR004090">
    <property type="entry name" value="Chemotax_Me-accpt_rcpt"/>
</dbReference>
<keyword evidence="4" id="KW-0145">Chemotaxis</keyword>
<dbReference type="SUPFAM" id="SSF58104">
    <property type="entry name" value="Methyl-accepting chemotaxis protein (MCP) signaling domain"/>
    <property type="match status" value="1"/>
</dbReference>
<evidence type="ECO:0000256" key="7">
    <source>
        <dbReference type="ARBA" id="ARBA00022989"/>
    </source>
</evidence>
<evidence type="ECO:0000259" key="13">
    <source>
        <dbReference type="PROSITE" id="PS50111"/>
    </source>
</evidence>
<protein>
    <submittedName>
        <fullName evidence="15">Tar ligand binding domain-containing protein</fullName>
    </submittedName>
</protein>
<comment type="subcellular location">
    <subcellularLocation>
        <location evidence="1">Cell inner membrane</location>
        <topology evidence="1">Multi-pass membrane protein</topology>
    </subcellularLocation>
</comment>
<dbReference type="PANTHER" id="PTHR43531:SF7">
    <property type="entry name" value="AEROTAXIS RECEPTOR"/>
    <property type="match status" value="1"/>
</dbReference>
<organism evidence="15 16">
    <name type="scientific">Mesopusillimonas faecipullorum</name>
    <dbReference type="NCBI Taxonomy" id="2755040"/>
    <lineage>
        <taxon>Bacteria</taxon>
        <taxon>Pseudomonadati</taxon>
        <taxon>Pseudomonadota</taxon>
        <taxon>Betaproteobacteria</taxon>
        <taxon>Burkholderiales</taxon>
        <taxon>Alcaligenaceae</taxon>
        <taxon>Mesopusillimonas</taxon>
    </lineage>
</organism>
<dbReference type="PROSITE" id="PS50111">
    <property type="entry name" value="CHEMOTAXIS_TRANSDUC_2"/>
    <property type="match status" value="1"/>
</dbReference>
<evidence type="ECO:0000256" key="11">
    <source>
        <dbReference type="PROSITE-ProRule" id="PRU00284"/>
    </source>
</evidence>
<evidence type="ECO:0000256" key="12">
    <source>
        <dbReference type="SAM" id="Phobius"/>
    </source>
</evidence>
<dbReference type="PRINTS" id="PR00260">
    <property type="entry name" value="CHEMTRNSDUCR"/>
</dbReference>
<dbReference type="CDD" id="cd06225">
    <property type="entry name" value="HAMP"/>
    <property type="match status" value="1"/>
</dbReference>
<dbReference type="Gene3D" id="1.10.287.950">
    <property type="entry name" value="Methyl-accepting chemotaxis protein"/>
    <property type="match status" value="1"/>
</dbReference>
<dbReference type="RefSeq" id="WP_226953689.1">
    <property type="nucleotide sequence ID" value="NZ_JACDXW010000002.1"/>
</dbReference>
<evidence type="ECO:0000256" key="1">
    <source>
        <dbReference type="ARBA" id="ARBA00004429"/>
    </source>
</evidence>
<sequence>MLKHLRIQMTLLLILLSFVGLFASSGIAGLWMLKENQRLIADLGHQGIEQANHLSDASLLMLQSRVALISAKTYMEGGQTERRDEALAIAKTLLDRSTERFGQFRDNALNIDDPSYQRVAESYQALLAQGLLPLADALQKWNGIEANRISDQVMESATLSFTQALDAYQASTRELAQLGLVQADSMSRNAMKTLGGLLILSLIMTLGAHRVIRSAVLKPLSTLLAHFKLMAQGDLRGRLPSGGRNEIGALLEGASHMQGNLVHTVAGIREAACLMRLDTQDIAYRSKQIFHQTIRQASALEQVTQATETLHDSVRQSSTHAKTATEMAQQARNTASKGHEAVAQVITNMNDIASCAQRIQSIVKLITGIATQTNLLALNAAVEAARAGAHGKGFAVVANEVRELAQRSNQAAEDIKALIEASDLSVAAGTGQVRQAGLAMDDILLAVRAVSERIDWIAQAAAQQSESIDNVRQVVESVKSDTQSNLPLVRQTDDAAGKLSAQALRLHDITSVFQLEQADQTHLDIQAKIEETLESSVIEGIPPPKTLEWMATPA</sequence>
<dbReference type="InterPro" id="IPR004089">
    <property type="entry name" value="MCPsignal_dom"/>
</dbReference>
<comment type="similarity">
    <text evidence="10">Belongs to the methyl-accepting chemotaxis (MCP) protein family.</text>
</comment>
<keyword evidence="8 12" id="KW-0472">Membrane</keyword>